<evidence type="ECO:0000313" key="5">
    <source>
        <dbReference type="EMBL" id="CAG5088768.1"/>
    </source>
</evidence>
<accession>A0ABN7S184</accession>
<keyword evidence="1" id="KW-0413">Isomerase</keyword>
<feature type="domain" description="PPIase cyclophilin-type" evidence="4">
    <location>
        <begin position="31"/>
        <end position="187"/>
    </location>
</feature>
<dbReference type="EMBL" id="OU015568">
    <property type="protein sequence ID" value="CAG5088768.1"/>
    <property type="molecule type" value="Genomic_DNA"/>
</dbReference>
<comment type="function">
    <text evidence="1">PPIases accelerate the folding of proteins. It catalyzes the cis-trans isomerization of proline imidic peptide bonds in oligopeptides.</text>
</comment>
<keyword evidence="3" id="KW-0732">Signal</keyword>
<dbReference type="Proteomes" id="UP001158576">
    <property type="component" value="Chromosome PAR"/>
</dbReference>
<dbReference type="InterPro" id="IPR002130">
    <property type="entry name" value="Cyclophilin-type_PPIase_dom"/>
</dbReference>
<evidence type="ECO:0000256" key="3">
    <source>
        <dbReference type="SAM" id="SignalP"/>
    </source>
</evidence>
<comment type="similarity">
    <text evidence="1">Belongs to the cyclophilin-type PPIase family.</text>
</comment>
<dbReference type="EC" id="5.2.1.8" evidence="1"/>
<gene>
    <name evidence="5" type="ORF">OKIOD_LOCUS3522</name>
</gene>
<feature type="signal peptide" evidence="3">
    <location>
        <begin position="1"/>
        <end position="15"/>
    </location>
</feature>
<dbReference type="PANTHER" id="PTHR11071">
    <property type="entry name" value="PEPTIDYL-PROLYL CIS-TRANS ISOMERASE"/>
    <property type="match status" value="1"/>
</dbReference>
<proteinExistence type="inferred from homology"/>
<protein>
    <recommendedName>
        <fullName evidence="1">Peptidyl-prolyl cis-trans isomerase</fullName>
        <shortName evidence="1">PPIase</shortName>
        <ecNumber evidence="1">5.2.1.8</ecNumber>
    </recommendedName>
</protein>
<keyword evidence="6" id="KW-1185">Reference proteome</keyword>
<dbReference type="Gene3D" id="2.40.100.10">
    <property type="entry name" value="Cyclophilin-like"/>
    <property type="match status" value="1"/>
</dbReference>
<dbReference type="PANTHER" id="PTHR11071:SF561">
    <property type="entry name" value="PEPTIDYL-PROLYL CIS-TRANS ISOMERASE D-RELATED"/>
    <property type="match status" value="1"/>
</dbReference>
<dbReference type="Pfam" id="PF00160">
    <property type="entry name" value="Pro_isomerase"/>
    <property type="match status" value="1"/>
</dbReference>
<feature type="compositionally biased region" description="Basic and acidic residues" evidence="2">
    <location>
        <begin position="207"/>
        <end position="217"/>
    </location>
</feature>
<feature type="region of interest" description="Disordered" evidence="2">
    <location>
        <begin position="205"/>
        <end position="232"/>
    </location>
</feature>
<reference evidence="5 6" key="1">
    <citation type="submission" date="2021-04" db="EMBL/GenBank/DDBJ databases">
        <authorList>
            <person name="Bliznina A."/>
        </authorList>
    </citation>
    <scope>NUCLEOTIDE SEQUENCE [LARGE SCALE GENOMIC DNA]</scope>
</reference>
<keyword evidence="1" id="KW-0697">Rotamase</keyword>
<name>A0ABN7S184_OIKDI</name>
<dbReference type="InterPro" id="IPR029000">
    <property type="entry name" value="Cyclophilin-like_dom_sf"/>
</dbReference>
<evidence type="ECO:0000313" key="6">
    <source>
        <dbReference type="Proteomes" id="UP001158576"/>
    </source>
</evidence>
<dbReference type="SUPFAM" id="SSF50891">
    <property type="entry name" value="Cyclophilin-like"/>
    <property type="match status" value="1"/>
</dbReference>
<evidence type="ECO:0000259" key="4">
    <source>
        <dbReference type="Pfam" id="PF00160"/>
    </source>
</evidence>
<feature type="chain" id="PRO_5045744599" description="Peptidyl-prolyl cis-trans isomerase" evidence="3">
    <location>
        <begin position="16"/>
        <end position="232"/>
    </location>
</feature>
<organism evidence="5 6">
    <name type="scientific">Oikopleura dioica</name>
    <name type="common">Tunicate</name>
    <dbReference type="NCBI Taxonomy" id="34765"/>
    <lineage>
        <taxon>Eukaryota</taxon>
        <taxon>Metazoa</taxon>
        <taxon>Chordata</taxon>
        <taxon>Tunicata</taxon>
        <taxon>Appendicularia</taxon>
        <taxon>Copelata</taxon>
        <taxon>Oikopleuridae</taxon>
        <taxon>Oikopleura</taxon>
    </lineage>
</organism>
<sequence>MRAVCLLNLLSLSFANEDKPQFGKIYESVWLEIEVDGYPRGKFHVGLFRDIVPRTTKNFKKLALSDAYPSYKGTIFHRVSNWMIQGGDVEYKDGVGGVSIYGKTFDDENFDIGHYRKGYVAMSNSGPNTNASQFYIITKRCSHLDGEFVVFGKIIEGWEVIKQLQEEPVNDEDDYPDRKIKVVAAGVKRLLNPLIVNFQEDFMESMQEDKPEKKEELPDGVVTEDELRKLEL</sequence>
<comment type="catalytic activity">
    <reaction evidence="1">
        <text>[protein]-peptidylproline (omega=180) = [protein]-peptidylproline (omega=0)</text>
        <dbReference type="Rhea" id="RHEA:16237"/>
        <dbReference type="Rhea" id="RHEA-COMP:10747"/>
        <dbReference type="Rhea" id="RHEA-COMP:10748"/>
        <dbReference type="ChEBI" id="CHEBI:83833"/>
        <dbReference type="ChEBI" id="CHEBI:83834"/>
        <dbReference type="EC" id="5.2.1.8"/>
    </reaction>
</comment>
<evidence type="ECO:0000256" key="2">
    <source>
        <dbReference type="SAM" id="MobiDB-lite"/>
    </source>
</evidence>
<evidence type="ECO:0000256" key="1">
    <source>
        <dbReference type="RuleBase" id="RU363019"/>
    </source>
</evidence>
<dbReference type="PRINTS" id="PR00153">
    <property type="entry name" value="CSAPPISMRASE"/>
</dbReference>